<gene>
    <name evidence="2" type="ORF">MSAN_01945900</name>
</gene>
<comment type="caution">
    <text evidence="2">The sequence shown here is derived from an EMBL/GenBank/DDBJ whole genome shotgun (WGS) entry which is preliminary data.</text>
</comment>
<organism evidence="2 3">
    <name type="scientific">Mycena sanguinolenta</name>
    <dbReference type="NCBI Taxonomy" id="230812"/>
    <lineage>
        <taxon>Eukaryota</taxon>
        <taxon>Fungi</taxon>
        <taxon>Dikarya</taxon>
        <taxon>Basidiomycota</taxon>
        <taxon>Agaricomycotina</taxon>
        <taxon>Agaricomycetes</taxon>
        <taxon>Agaricomycetidae</taxon>
        <taxon>Agaricales</taxon>
        <taxon>Marasmiineae</taxon>
        <taxon>Mycenaceae</taxon>
        <taxon>Mycena</taxon>
    </lineage>
</organism>
<proteinExistence type="predicted"/>
<feature type="domain" description="HNH nuclease" evidence="1">
    <location>
        <begin position="78"/>
        <end position="142"/>
    </location>
</feature>
<sequence length="295" mass="32696">MSGSLATNPTRTGCWCQECTISLSSRQEGGWTTTTIYASLLPPVEIFTRWLGGEAVRAPPPPNISDISAAVKSDDEVCIMTGAATALQASHIVPKAAAEWFFFHYRVLMGYGGDPDEDLNSVRNQVTLRADLNGQGIDQGLFLFAPYADRVVAVFAKTMGQDLAHEYHLRAVDFPTRIRRGYLFIRFAWNVFKFLSPFVVEDFDLTSRAIHSGPAILALRRRYSGPDRARNECVTARRDGSHHAPVFCVFTTRTHTRCVVSRRPSVLCPAVDVLHLAHGLDLNECRISIKGRLTG</sequence>
<dbReference type="OrthoDB" id="3064088at2759"/>
<keyword evidence="2" id="KW-0687">Ribonucleoprotein</keyword>
<reference evidence="2" key="1">
    <citation type="submission" date="2020-05" db="EMBL/GenBank/DDBJ databases">
        <title>Mycena genomes resolve the evolution of fungal bioluminescence.</title>
        <authorList>
            <person name="Tsai I.J."/>
        </authorList>
    </citation>
    <scope>NUCLEOTIDE SEQUENCE</scope>
    <source>
        <strain evidence="2">160909Yilan</strain>
    </source>
</reference>
<name>A0A8H7CQD7_9AGAR</name>
<dbReference type="EMBL" id="JACAZH010000022">
    <property type="protein sequence ID" value="KAF7343663.1"/>
    <property type="molecule type" value="Genomic_DNA"/>
</dbReference>
<dbReference type="AlphaFoldDB" id="A0A8H7CQD7"/>
<evidence type="ECO:0000313" key="2">
    <source>
        <dbReference type="EMBL" id="KAF7343663.1"/>
    </source>
</evidence>
<keyword evidence="3" id="KW-1185">Reference proteome</keyword>
<dbReference type="Proteomes" id="UP000623467">
    <property type="component" value="Unassembled WGS sequence"/>
</dbReference>
<keyword evidence="2" id="KW-0689">Ribosomal protein</keyword>
<accession>A0A8H7CQD7</accession>
<dbReference type="Pfam" id="PF13391">
    <property type="entry name" value="HNH_2"/>
    <property type="match status" value="1"/>
</dbReference>
<protein>
    <submittedName>
        <fullName evidence="2">37S ribosomal protein</fullName>
    </submittedName>
</protein>
<evidence type="ECO:0000259" key="1">
    <source>
        <dbReference type="Pfam" id="PF13391"/>
    </source>
</evidence>
<dbReference type="InterPro" id="IPR003615">
    <property type="entry name" value="HNH_nuc"/>
</dbReference>
<evidence type="ECO:0000313" key="3">
    <source>
        <dbReference type="Proteomes" id="UP000623467"/>
    </source>
</evidence>
<dbReference type="GO" id="GO:0005840">
    <property type="term" value="C:ribosome"/>
    <property type="evidence" value="ECO:0007669"/>
    <property type="project" value="UniProtKB-KW"/>
</dbReference>